<evidence type="ECO:0000256" key="8">
    <source>
        <dbReference type="ARBA" id="ARBA00023315"/>
    </source>
</evidence>
<evidence type="ECO:0000256" key="2">
    <source>
        <dbReference type="ARBA" id="ARBA00007282"/>
    </source>
</evidence>
<comment type="caution">
    <text evidence="11">The sequence shown here is derived from an EMBL/GenBank/DDBJ whole genome shotgun (WGS) entry which is preliminary data.</text>
</comment>
<dbReference type="PANTHER" id="PTHR31595:SF70">
    <property type="entry name" value="LONG-CHAIN-ALCOHOL O-FATTY-ACYLTRANSFERASE 3-RELATED"/>
    <property type="match status" value="1"/>
</dbReference>
<organism evidence="11 12">
    <name type="scientific">Heracleum sosnowskyi</name>
    <dbReference type="NCBI Taxonomy" id="360622"/>
    <lineage>
        <taxon>Eukaryota</taxon>
        <taxon>Viridiplantae</taxon>
        <taxon>Streptophyta</taxon>
        <taxon>Embryophyta</taxon>
        <taxon>Tracheophyta</taxon>
        <taxon>Spermatophyta</taxon>
        <taxon>Magnoliopsida</taxon>
        <taxon>eudicotyledons</taxon>
        <taxon>Gunneridae</taxon>
        <taxon>Pentapetalae</taxon>
        <taxon>asterids</taxon>
        <taxon>campanulids</taxon>
        <taxon>Apiales</taxon>
        <taxon>Apiaceae</taxon>
        <taxon>Apioideae</taxon>
        <taxon>apioid superclade</taxon>
        <taxon>Tordylieae</taxon>
        <taxon>Tordyliinae</taxon>
        <taxon>Heracleum</taxon>
    </lineage>
</organism>
<evidence type="ECO:0000256" key="3">
    <source>
        <dbReference type="ARBA" id="ARBA00022679"/>
    </source>
</evidence>
<name>A0AAD8J3S0_9APIA</name>
<dbReference type="GO" id="GO:0008374">
    <property type="term" value="F:O-acyltransferase activity"/>
    <property type="evidence" value="ECO:0007669"/>
    <property type="project" value="InterPro"/>
</dbReference>
<keyword evidence="7 9" id="KW-0472">Membrane</keyword>
<comment type="similarity">
    <text evidence="2">Belongs to the wax synthase family.</text>
</comment>
<keyword evidence="5 9" id="KW-1133">Transmembrane helix</keyword>
<dbReference type="EMBL" id="JAUIZM010000002">
    <property type="protein sequence ID" value="KAK1397119.1"/>
    <property type="molecule type" value="Genomic_DNA"/>
</dbReference>
<evidence type="ECO:0000256" key="5">
    <source>
        <dbReference type="ARBA" id="ARBA00022989"/>
    </source>
</evidence>
<reference evidence="11" key="2">
    <citation type="submission" date="2023-05" db="EMBL/GenBank/DDBJ databases">
        <authorList>
            <person name="Schelkunov M.I."/>
        </authorList>
    </citation>
    <scope>NUCLEOTIDE SEQUENCE</scope>
    <source>
        <strain evidence="11">Hsosn_3</strain>
        <tissue evidence="11">Leaf</tissue>
    </source>
</reference>
<accession>A0AAD8J3S0</accession>
<dbReference type="InterPro" id="IPR017088">
    <property type="entry name" value="Wax_synthase_Magnoliopsida"/>
</dbReference>
<feature type="transmembrane region" description="Helical" evidence="9">
    <location>
        <begin position="32"/>
        <end position="51"/>
    </location>
</feature>
<dbReference type="PANTHER" id="PTHR31595">
    <property type="entry name" value="LONG-CHAIN-ALCOHOL O-FATTY-ACYLTRANSFERASE 3-RELATED"/>
    <property type="match status" value="1"/>
</dbReference>
<dbReference type="Proteomes" id="UP001237642">
    <property type="component" value="Unassembled WGS sequence"/>
</dbReference>
<gene>
    <name evidence="11" type="ORF">POM88_006982</name>
</gene>
<dbReference type="InterPro" id="IPR044851">
    <property type="entry name" value="Wax_synthase"/>
</dbReference>
<feature type="domain" description="Wax synthase" evidence="10">
    <location>
        <begin position="183"/>
        <end position="270"/>
    </location>
</feature>
<dbReference type="GO" id="GO:0016020">
    <property type="term" value="C:membrane"/>
    <property type="evidence" value="ECO:0007669"/>
    <property type="project" value="UniProtKB-SubCell"/>
</dbReference>
<dbReference type="GO" id="GO:0006629">
    <property type="term" value="P:lipid metabolic process"/>
    <property type="evidence" value="ECO:0007669"/>
    <property type="project" value="UniProtKB-KW"/>
</dbReference>
<evidence type="ECO:0000256" key="6">
    <source>
        <dbReference type="ARBA" id="ARBA00023098"/>
    </source>
</evidence>
<dbReference type="InterPro" id="IPR032805">
    <property type="entry name" value="Wax_synthase_dom"/>
</dbReference>
<evidence type="ECO:0000256" key="1">
    <source>
        <dbReference type="ARBA" id="ARBA00004141"/>
    </source>
</evidence>
<protein>
    <submittedName>
        <fullName evidence="11">Long-chain-alcohol O-fatty-acyltransferase 5</fullName>
    </submittedName>
</protein>
<feature type="transmembrane region" description="Helical" evidence="9">
    <location>
        <begin position="263"/>
        <end position="282"/>
    </location>
</feature>
<feature type="transmembrane region" description="Helical" evidence="9">
    <location>
        <begin position="149"/>
        <end position="180"/>
    </location>
</feature>
<evidence type="ECO:0000313" key="12">
    <source>
        <dbReference type="Proteomes" id="UP001237642"/>
    </source>
</evidence>
<keyword evidence="8" id="KW-0012">Acyltransferase</keyword>
<evidence type="ECO:0000256" key="7">
    <source>
        <dbReference type="ARBA" id="ARBA00023136"/>
    </source>
</evidence>
<evidence type="ECO:0000313" key="11">
    <source>
        <dbReference type="EMBL" id="KAK1397119.1"/>
    </source>
</evidence>
<feature type="transmembrane region" description="Helical" evidence="9">
    <location>
        <begin position="294"/>
        <end position="314"/>
    </location>
</feature>
<keyword evidence="3" id="KW-0808">Transferase</keyword>
<proteinExistence type="inferred from homology"/>
<keyword evidence="6" id="KW-0443">Lipid metabolism</keyword>
<evidence type="ECO:0000256" key="9">
    <source>
        <dbReference type="SAM" id="Phobius"/>
    </source>
</evidence>
<evidence type="ECO:0000259" key="10">
    <source>
        <dbReference type="Pfam" id="PF13813"/>
    </source>
</evidence>
<evidence type="ECO:0000256" key="4">
    <source>
        <dbReference type="ARBA" id="ARBA00022692"/>
    </source>
</evidence>
<sequence length="346" mass="39120">MNSEINKFVKIWMTAISCICYCYYISARFPKGILRLLTIFPIIYLFIILPFSLSSVHLGGPTVFYLVWLSSFKLILFSFDNGPLSTTPPLSLLHFTCVALLPIKSKHPLNKTTTSFSSTSQLKKSTLVAVKVLLLVMIIYAYKQDLHPHVILCLYCCHVYLGTELVLAITGFPVGAILGLEIEPQFNEPYLATSLQDFWGRRWNLMVTSILRPTIYNPVLNLSTRCGLGPLWIRAPPTFATFLVSGLMHELIFYYLTRVGPTWEVTWFFVLHGVSTAAEVVVKKAADGKYRLHRAASGIMTVGFVAVTGVWLFFPQLIRNGVDQRAIEEYAILADFARDKFMFFTT</sequence>
<reference evidence="11" key="1">
    <citation type="submission" date="2023-02" db="EMBL/GenBank/DDBJ databases">
        <title>Genome of toxic invasive species Heracleum sosnowskyi carries increased number of genes despite the absence of recent whole-genome duplications.</title>
        <authorList>
            <person name="Schelkunov M."/>
            <person name="Shtratnikova V."/>
            <person name="Makarenko M."/>
            <person name="Klepikova A."/>
            <person name="Omelchenko D."/>
            <person name="Novikova G."/>
            <person name="Obukhova E."/>
            <person name="Bogdanov V."/>
            <person name="Penin A."/>
            <person name="Logacheva M."/>
        </authorList>
    </citation>
    <scope>NUCLEOTIDE SEQUENCE</scope>
    <source>
        <strain evidence="11">Hsosn_3</strain>
        <tissue evidence="11">Leaf</tissue>
    </source>
</reference>
<dbReference type="PIRSF" id="PIRSF037006">
    <property type="entry name" value="Wax_synthase"/>
    <property type="match status" value="1"/>
</dbReference>
<keyword evidence="12" id="KW-1185">Reference proteome</keyword>
<dbReference type="AlphaFoldDB" id="A0AAD8J3S0"/>
<feature type="transmembrane region" description="Helical" evidence="9">
    <location>
        <begin position="124"/>
        <end position="143"/>
    </location>
</feature>
<feature type="transmembrane region" description="Helical" evidence="9">
    <location>
        <begin position="239"/>
        <end position="257"/>
    </location>
</feature>
<dbReference type="Pfam" id="PF13813">
    <property type="entry name" value="MBOAT_2"/>
    <property type="match status" value="1"/>
</dbReference>
<comment type="subcellular location">
    <subcellularLocation>
        <location evidence="1">Membrane</location>
        <topology evidence="1">Multi-pass membrane protein</topology>
    </subcellularLocation>
</comment>
<keyword evidence="4 9" id="KW-0812">Transmembrane</keyword>